<proteinExistence type="predicted"/>
<dbReference type="EMBL" id="CAJVPZ010005000">
    <property type="protein sequence ID" value="CAG8554713.1"/>
    <property type="molecule type" value="Genomic_DNA"/>
</dbReference>
<dbReference type="AlphaFoldDB" id="A0A9N9B715"/>
<gene>
    <name evidence="1" type="ORF">RFULGI_LOCUS4797</name>
</gene>
<keyword evidence="2" id="KW-1185">Reference proteome</keyword>
<comment type="caution">
    <text evidence="1">The sequence shown here is derived from an EMBL/GenBank/DDBJ whole genome shotgun (WGS) entry which is preliminary data.</text>
</comment>
<dbReference type="Proteomes" id="UP000789396">
    <property type="component" value="Unassembled WGS sequence"/>
</dbReference>
<organism evidence="1 2">
    <name type="scientific">Racocetra fulgida</name>
    <dbReference type="NCBI Taxonomy" id="60492"/>
    <lineage>
        <taxon>Eukaryota</taxon>
        <taxon>Fungi</taxon>
        <taxon>Fungi incertae sedis</taxon>
        <taxon>Mucoromycota</taxon>
        <taxon>Glomeromycotina</taxon>
        <taxon>Glomeromycetes</taxon>
        <taxon>Diversisporales</taxon>
        <taxon>Gigasporaceae</taxon>
        <taxon>Racocetra</taxon>
    </lineage>
</organism>
<evidence type="ECO:0000313" key="1">
    <source>
        <dbReference type="EMBL" id="CAG8554713.1"/>
    </source>
</evidence>
<protein>
    <submittedName>
        <fullName evidence="1">8767_t:CDS:1</fullName>
    </submittedName>
</protein>
<sequence length="130" mass="15157">MGCRFCNLRGVLDLKSGVNHVYYPLNYLTTNGENLYNIENLPLRNHKSYLNKVSIWKAASDKKKMQKETDLYKQILPSQPSKEYSSHQVIWIKDGGEELWAPSLDYTLNNKEFTALANFYRANLKRPILE</sequence>
<name>A0A9N9B715_9GLOM</name>
<accession>A0A9N9B715</accession>
<evidence type="ECO:0000313" key="2">
    <source>
        <dbReference type="Proteomes" id="UP000789396"/>
    </source>
</evidence>
<reference evidence="1" key="1">
    <citation type="submission" date="2021-06" db="EMBL/GenBank/DDBJ databases">
        <authorList>
            <person name="Kallberg Y."/>
            <person name="Tangrot J."/>
            <person name="Rosling A."/>
        </authorList>
    </citation>
    <scope>NUCLEOTIDE SEQUENCE</scope>
    <source>
        <strain evidence="1">IN212</strain>
    </source>
</reference>
<dbReference type="OrthoDB" id="2440004at2759"/>
<feature type="non-terminal residue" evidence="1">
    <location>
        <position position="1"/>
    </location>
</feature>